<protein>
    <submittedName>
        <fullName evidence="5">Oxidoreductase</fullName>
    </submittedName>
</protein>
<dbReference type="InterPro" id="IPR004104">
    <property type="entry name" value="Gfo/Idh/MocA-like_OxRdtase_C"/>
</dbReference>
<dbReference type="GO" id="GO:0000166">
    <property type="term" value="F:nucleotide binding"/>
    <property type="evidence" value="ECO:0007669"/>
    <property type="project" value="InterPro"/>
</dbReference>
<dbReference type="GO" id="GO:0016491">
    <property type="term" value="F:oxidoreductase activity"/>
    <property type="evidence" value="ECO:0007669"/>
    <property type="project" value="UniProtKB-KW"/>
</dbReference>
<dbReference type="InterPro" id="IPR051317">
    <property type="entry name" value="Gfo/Idh/MocA_oxidoreduct"/>
</dbReference>
<dbReference type="Proteomes" id="UP000289784">
    <property type="component" value="Unassembled WGS sequence"/>
</dbReference>
<dbReference type="SUPFAM" id="SSF51735">
    <property type="entry name" value="NAD(P)-binding Rossmann-fold domains"/>
    <property type="match status" value="1"/>
</dbReference>
<dbReference type="Pfam" id="PF01408">
    <property type="entry name" value="GFO_IDH_MocA"/>
    <property type="match status" value="1"/>
</dbReference>
<dbReference type="NCBIfam" id="NF008607">
    <property type="entry name" value="PRK11579.1"/>
    <property type="match status" value="1"/>
</dbReference>
<comment type="similarity">
    <text evidence="1">Belongs to the Gfo/Idh/MocA family.</text>
</comment>
<dbReference type="PANTHER" id="PTHR43708">
    <property type="entry name" value="CONSERVED EXPRESSED OXIDOREDUCTASE (EUROFUNG)"/>
    <property type="match status" value="1"/>
</dbReference>
<dbReference type="RefSeq" id="WP_129470719.1">
    <property type="nucleotide sequence ID" value="NZ_SAWZ01000003.1"/>
</dbReference>
<reference evidence="5 6" key="1">
    <citation type="submission" date="2019-01" db="EMBL/GenBank/DDBJ databases">
        <title>Pseudoxanthomonas composti sp. nov., isolated from compost.</title>
        <authorList>
            <person name="Yang G."/>
        </authorList>
    </citation>
    <scope>NUCLEOTIDE SEQUENCE [LARGE SCALE GENOMIC DNA]</scope>
    <source>
        <strain evidence="5 6">GSS15</strain>
    </source>
</reference>
<comment type="caution">
    <text evidence="5">The sequence shown here is derived from an EMBL/GenBank/DDBJ whole genome shotgun (WGS) entry which is preliminary data.</text>
</comment>
<name>A0A4Q1JWE3_9GAMM</name>
<evidence type="ECO:0000313" key="6">
    <source>
        <dbReference type="Proteomes" id="UP000289784"/>
    </source>
</evidence>
<evidence type="ECO:0000256" key="2">
    <source>
        <dbReference type="ARBA" id="ARBA00023002"/>
    </source>
</evidence>
<dbReference type="EMBL" id="SAWZ01000003">
    <property type="protein sequence ID" value="RXR06613.1"/>
    <property type="molecule type" value="Genomic_DNA"/>
</dbReference>
<keyword evidence="2" id="KW-0560">Oxidoreductase</keyword>
<dbReference type="OrthoDB" id="9774191at2"/>
<evidence type="ECO:0000259" key="4">
    <source>
        <dbReference type="Pfam" id="PF02894"/>
    </source>
</evidence>
<dbReference type="InterPro" id="IPR000683">
    <property type="entry name" value="Gfo/Idh/MocA-like_OxRdtase_N"/>
</dbReference>
<dbReference type="Gene3D" id="3.40.50.720">
    <property type="entry name" value="NAD(P)-binding Rossmann-like Domain"/>
    <property type="match status" value="1"/>
</dbReference>
<feature type="domain" description="Gfo/Idh/MocA-like oxidoreductase N-terminal" evidence="3">
    <location>
        <begin position="10"/>
        <end position="127"/>
    </location>
</feature>
<evidence type="ECO:0000256" key="1">
    <source>
        <dbReference type="ARBA" id="ARBA00010928"/>
    </source>
</evidence>
<keyword evidence="6" id="KW-1185">Reference proteome</keyword>
<dbReference type="InterPro" id="IPR036291">
    <property type="entry name" value="NAD(P)-bd_dom_sf"/>
</dbReference>
<dbReference type="Pfam" id="PF02894">
    <property type="entry name" value="GFO_IDH_MocA_C"/>
    <property type="match status" value="1"/>
</dbReference>
<accession>A0A4Q1JWE3</accession>
<dbReference type="AlphaFoldDB" id="A0A4Q1JWE3"/>
<evidence type="ECO:0000259" key="3">
    <source>
        <dbReference type="Pfam" id="PF01408"/>
    </source>
</evidence>
<evidence type="ECO:0000313" key="5">
    <source>
        <dbReference type="EMBL" id="RXR06613.1"/>
    </source>
</evidence>
<dbReference type="PANTHER" id="PTHR43708:SF5">
    <property type="entry name" value="CONSERVED EXPRESSED OXIDOREDUCTASE (EUROFUNG)-RELATED"/>
    <property type="match status" value="1"/>
</dbReference>
<dbReference type="Gene3D" id="3.30.360.10">
    <property type="entry name" value="Dihydrodipicolinate Reductase, domain 2"/>
    <property type="match status" value="1"/>
</dbReference>
<gene>
    <name evidence="5" type="ORF">EPA99_08230</name>
</gene>
<feature type="domain" description="Gfo/Idh/MocA-like oxidoreductase C-terminal" evidence="4">
    <location>
        <begin position="140"/>
        <end position="348"/>
    </location>
</feature>
<organism evidence="5 6">
    <name type="scientific">Pseudoxanthomonas composti</name>
    <dbReference type="NCBI Taxonomy" id="2137479"/>
    <lineage>
        <taxon>Bacteria</taxon>
        <taxon>Pseudomonadati</taxon>
        <taxon>Pseudomonadota</taxon>
        <taxon>Gammaproteobacteria</taxon>
        <taxon>Lysobacterales</taxon>
        <taxon>Lysobacteraceae</taxon>
        <taxon>Pseudoxanthomonas</taxon>
    </lineage>
</organism>
<sequence length="348" mass="36934">MTDASFPAPLRVALVGFGLAGRVFHAPLIQSTPGLQLACVVSSDPAKVRQALGEVEVVPTLDHALQRHAIDLVAIASPNDTHVALARQALAAGCHVVIDKPMAPTLAEAEALAAEAARCGRLLSVFHNRRWDADFLALRAAIGSGALGEVAELHSHFDRFRPQVQARWRERPGTATGLWFDLGPHLVDQALQLFGLPASVSADILAQRAGAQVDDAFHVILRYERLRVHLHAGSLVCNAPPRFAAHGSGGSWIKHGLDAQEAQLRDGLRPGADGWALDPSPALYRAADAEHTIEAPLPPGRWTDYYTGIAGAIRDGTAAPVTAASAIETMWVLEAAQRSTAQGCVVAL</sequence>
<dbReference type="SUPFAM" id="SSF55347">
    <property type="entry name" value="Glyceraldehyde-3-phosphate dehydrogenase-like, C-terminal domain"/>
    <property type="match status" value="1"/>
</dbReference>
<proteinExistence type="inferred from homology"/>